<dbReference type="EMBL" id="PRDS01000009">
    <property type="protein sequence ID" value="PPB79745.1"/>
    <property type="molecule type" value="Genomic_DNA"/>
</dbReference>
<gene>
    <name evidence="1" type="ORF">LV82_02536</name>
</gene>
<accession>A0A2S5JEM0</accession>
<dbReference type="Proteomes" id="UP000239736">
    <property type="component" value="Unassembled WGS sequence"/>
</dbReference>
<evidence type="ECO:0000313" key="2">
    <source>
        <dbReference type="Proteomes" id="UP000239736"/>
    </source>
</evidence>
<proteinExistence type="predicted"/>
<dbReference type="RefSeq" id="WP_170063427.1">
    <property type="nucleotide sequence ID" value="NZ_PRDS01000009.1"/>
</dbReference>
<reference evidence="1 2" key="1">
    <citation type="submission" date="2018-01" db="EMBL/GenBank/DDBJ databases">
        <title>Genomic Encyclopedia of Archaeal and Bacterial Type Strains, Phase II (KMG-II): from individual species to whole genera.</title>
        <authorList>
            <person name="Goeker M."/>
        </authorList>
    </citation>
    <scope>NUCLEOTIDE SEQUENCE [LARGE SCALE GENOMIC DNA]</scope>
    <source>
        <strain evidence="1 2">DSM 12048</strain>
    </source>
</reference>
<dbReference type="AlphaFoldDB" id="A0A2S5JEM0"/>
<name>A0A2S5JEM0_9RHOB</name>
<sequence>MQFLSQISFDEIVASLLACLILREVMILALPDRIAGPGGWLIDTGEEEA</sequence>
<protein>
    <submittedName>
        <fullName evidence="1">Uncharacterized protein</fullName>
    </submittedName>
</protein>
<keyword evidence="2" id="KW-1185">Reference proteome</keyword>
<comment type="caution">
    <text evidence="1">The sequence shown here is derived from an EMBL/GenBank/DDBJ whole genome shotgun (WGS) entry which is preliminary data.</text>
</comment>
<organism evidence="1 2">
    <name type="scientific">Albidovulum inexpectatum</name>
    <dbReference type="NCBI Taxonomy" id="196587"/>
    <lineage>
        <taxon>Bacteria</taxon>
        <taxon>Pseudomonadati</taxon>
        <taxon>Pseudomonadota</taxon>
        <taxon>Alphaproteobacteria</taxon>
        <taxon>Rhodobacterales</taxon>
        <taxon>Paracoccaceae</taxon>
        <taxon>Albidovulum</taxon>
    </lineage>
</organism>
<evidence type="ECO:0000313" key="1">
    <source>
        <dbReference type="EMBL" id="PPB79745.1"/>
    </source>
</evidence>